<dbReference type="PANTHER" id="PTHR43124:SF3">
    <property type="entry name" value="CHLORAMPHENICOL EFFLUX PUMP RV0191"/>
    <property type="match status" value="1"/>
</dbReference>
<dbReference type="InterPro" id="IPR011701">
    <property type="entry name" value="MFS"/>
</dbReference>
<dbReference type="Gene3D" id="1.20.1250.20">
    <property type="entry name" value="MFS general substrate transporter like domains"/>
    <property type="match status" value="1"/>
</dbReference>
<comment type="subcellular location">
    <subcellularLocation>
        <location evidence="1">Cell membrane</location>
        <topology evidence="1">Multi-pass membrane protein</topology>
    </subcellularLocation>
</comment>
<dbReference type="RefSeq" id="WP_261693020.1">
    <property type="nucleotide sequence ID" value="NZ_CP104694.1"/>
</dbReference>
<keyword evidence="5 6" id="KW-0472">Membrane</keyword>
<evidence type="ECO:0000256" key="2">
    <source>
        <dbReference type="ARBA" id="ARBA00022475"/>
    </source>
</evidence>
<evidence type="ECO:0000256" key="5">
    <source>
        <dbReference type="ARBA" id="ARBA00023136"/>
    </source>
</evidence>
<dbReference type="InterPro" id="IPR020846">
    <property type="entry name" value="MFS_dom"/>
</dbReference>
<evidence type="ECO:0000256" key="4">
    <source>
        <dbReference type="ARBA" id="ARBA00022989"/>
    </source>
</evidence>
<feature type="domain" description="Major facilitator superfamily (MFS) profile" evidence="7">
    <location>
        <begin position="30"/>
        <end position="129"/>
    </location>
</feature>
<organism evidence="8 9">
    <name type="scientific">Tahibacter amnicola</name>
    <dbReference type="NCBI Taxonomy" id="2976241"/>
    <lineage>
        <taxon>Bacteria</taxon>
        <taxon>Pseudomonadati</taxon>
        <taxon>Pseudomonadota</taxon>
        <taxon>Gammaproteobacteria</taxon>
        <taxon>Lysobacterales</taxon>
        <taxon>Rhodanobacteraceae</taxon>
        <taxon>Tahibacter</taxon>
    </lineage>
</organism>
<protein>
    <submittedName>
        <fullName evidence="8">MFS transporter</fullName>
    </submittedName>
</protein>
<evidence type="ECO:0000259" key="7">
    <source>
        <dbReference type="PROSITE" id="PS50850"/>
    </source>
</evidence>
<gene>
    <name evidence="8" type="ORF">N4264_14875</name>
</gene>
<feature type="transmembrane region" description="Helical" evidence="6">
    <location>
        <begin position="69"/>
        <end position="89"/>
    </location>
</feature>
<dbReference type="PROSITE" id="PS50850">
    <property type="entry name" value="MFS"/>
    <property type="match status" value="1"/>
</dbReference>
<sequence>MSGRLTPAAAAGPALAADTELERERRFWPAIWALGVGGFAIGTGEFVIMGLLPEVARDLGTAIPEAGHVISAYAIGVVIGAPVLAVLSAPWKRRALLMALMALFALGNVASALAPGYGSMMSAKGPSRP</sequence>
<dbReference type="SUPFAM" id="SSF103473">
    <property type="entry name" value="MFS general substrate transporter"/>
    <property type="match status" value="1"/>
</dbReference>
<evidence type="ECO:0000256" key="1">
    <source>
        <dbReference type="ARBA" id="ARBA00004651"/>
    </source>
</evidence>
<reference evidence="8" key="1">
    <citation type="submission" date="2022-09" db="EMBL/GenBank/DDBJ databases">
        <title>Tahibacter sp. nov., isolated from a fresh water.</title>
        <authorList>
            <person name="Baek J.H."/>
            <person name="Lee J.K."/>
            <person name="Kim J.M."/>
            <person name="Jeon C.O."/>
        </authorList>
    </citation>
    <scope>NUCLEOTIDE SEQUENCE</scope>
    <source>
        <strain evidence="8">W38</strain>
    </source>
</reference>
<proteinExistence type="predicted"/>
<dbReference type="PANTHER" id="PTHR43124">
    <property type="entry name" value="PURINE EFFLUX PUMP PBUE"/>
    <property type="match status" value="1"/>
</dbReference>
<accession>A0ABY6B7Q1</accession>
<feature type="transmembrane region" description="Helical" evidence="6">
    <location>
        <begin position="95"/>
        <end position="118"/>
    </location>
</feature>
<keyword evidence="2" id="KW-1003">Cell membrane</keyword>
<keyword evidence="9" id="KW-1185">Reference proteome</keyword>
<keyword evidence="4 6" id="KW-1133">Transmembrane helix</keyword>
<evidence type="ECO:0000313" key="8">
    <source>
        <dbReference type="EMBL" id="UXI66034.1"/>
    </source>
</evidence>
<evidence type="ECO:0000256" key="6">
    <source>
        <dbReference type="SAM" id="Phobius"/>
    </source>
</evidence>
<evidence type="ECO:0000256" key="3">
    <source>
        <dbReference type="ARBA" id="ARBA00022692"/>
    </source>
</evidence>
<dbReference type="EMBL" id="CP104694">
    <property type="protein sequence ID" value="UXI66034.1"/>
    <property type="molecule type" value="Genomic_DNA"/>
</dbReference>
<feature type="transmembrane region" description="Helical" evidence="6">
    <location>
        <begin position="26"/>
        <end position="48"/>
    </location>
</feature>
<name>A0ABY6B7Q1_9GAMM</name>
<keyword evidence="3 6" id="KW-0812">Transmembrane</keyword>
<evidence type="ECO:0000313" key="9">
    <source>
        <dbReference type="Proteomes" id="UP001064632"/>
    </source>
</evidence>
<dbReference type="Pfam" id="PF07690">
    <property type="entry name" value="MFS_1"/>
    <property type="match status" value="1"/>
</dbReference>
<dbReference type="Proteomes" id="UP001064632">
    <property type="component" value="Chromosome"/>
</dbReference>
<dbReference type="InterPro" id="IPR050189">
    <property type="entry name" value="MFS_Efflux_Transporters"/>
</dbReference>
<dbReference type="InterPro" id="IPR036259">
    <property type="entry name" value="MFS_trans_sf"/>
</dbReference>